<dbReference type="Proteomes" id="UP001143328">
    <property type="component" value="Unassembled WGS sequence"/>
</dbReference>
<name>A0A9W6K857_9PSED</name>
<reference evidence="1" key="1">
    <citation type="journal article" date="2014" name="Int. J. Syst. Evol. Microbiol.">
        <title>Complete genome sequence of Corynebacterium casei LMG S-19264T (=DSM 44701T), isolated from a smear-ripened cheese.</title>
        <authorList>
            <consortium name="US DOE Joint Genome Institute (JGI-PGF)"/>
            <person name="Walter F."/>
            <person name="Albersmeier A."/>
            <person name="Kalinowski J."/>
            <person name="Ruckert C."/>
        </authorList>
    </citation>
    <scope>NUCLEOTIDE SEQUENCE</scope>
    <source>
        <strain evidence="1">VKM B-2935</strain>
    </source>
</reference>
<dbReference type="Pfam" id="PF22491">
    <property type="entry name" value="DUF6988"/>
    <property type="match status" value="1"/>
</dbReference>
<accession>A0A9W6K857</accession>
<dbReference type="AlphaFoldDB" id="A0A9W6K857"/>
<reference evidence="1" key="2">
    <citation type="submission" date="2023-01" db="EMBL/GenBank/DDBJ databases">
        <authorList>
            <person name="Sun Q."/>
            <person name="Evtushenko L."/>
        </authorList>
    </citation>
    <scope>NUCLEOTIDE SEQUENCE</scope>
    <source>
        <strain evidence="1">VKM B-2935</strain>
    </source>
</reference>
<gene>
    <name evidence="1" type="ORF">GCM10017655_30680</name>
</gene>
<evidence type="ECO:0000313" key="1">
    <source>
        <dbReference type="EMBL" id="GLK90006.1"/>
    </source>
</evidence>
<dbReference type="InterPro" id="IPR054257">
    <property type="entry name" value="DUF6988"/>
</dbReference>
<proteinExistence type="predicted"/>
<sequence>MNKTIFEKSAEMGEELAEYFTLGLYDDSKRIITSGVACSMSLEHWTATLTMLELGLLPSAAVVHRSQFEALLRSVWLLYAASEEQLNKLSEKLTLVTEQGAKNLPQTADMMTALSKTGPVEAYAALNRFKENSWKALNSYAHAGIHPLSRHAEGYPVQLIADLVRNANGLAVMAAMQAVVLSGDQPLQKEVLGVASRHLDCMPPPL</sequence>
<comment type="caution">
    <text evidence="1">The sequence shown here is derived from an EMBL/GenBank/DDBJ whole genome shotgun (WGS) entry which is preliminary data.</text>
</comment>
<protein>
    <submittedName>
        <fullName evidence="1">Uncharacterized protein</fullName>
    </submittedName>
</protein>
<evidence type="ECO:0000313" key="2">
    <source>
        <dbReference type="Proteomes" id="UP001143328"/>
    </source>
</evidence>
<keyword evidence="2" id="KW-1185">Reference proteome</keyword>
<dbReference type="RefSeq" id="WP_271196190.1">
    <property type="nucleotide sequence ID" value="NZ_BSFN01000008.1"/>
</dbReference>
<organism evidence="1 2">
    <name type="scientific">Pseudomonas turukhanskensis</name>
    <dbReference type="NCBI Taxonomy" id="1806536"/>
    <lineage>
        <taxon>Bacteria</taxon>
        <taxon>Pseudomonadati</taxon>
        <taxon>Pseudomonadota</taxon>
        <taxon>Gammaproteobacteria</taxon>
        <taxon>Pseudomonadales</taxon>
        <taxon>Pseudomonadaceae</taxon>
        <taxon>Pseudomonas</taxon>
    </lineage>
</organism>
<dbReference type="EMBL" id="BSFN01000008">
    <property type="protein sequence ID" value="GLK90006.1"/>
    <property type="molecule type" value="Genomic_DNA"/>
</dbReference>